<dbReference type="EMBL" id="JBHTKA010000013">
    <property type="protein sequence ID" value="MFD1002692.1"/>
    <property type="molecule type" value="Genomic_DNA"/>
</dbReference>
<comment type="caution">
    <text evidence="1">The sequence shown here is derived from an EMBL/GenBank/DDBJ whole genome shotgun (WGS) entry which is preliminary data.</text>
</comment>
<dbReference type="RefSeq" id="WP_377584211.1">
    <property type="nucleotide sequence ID" value="NZ_JBHTKA010000013.1"/>
</dbReference>
<protein>
    <recommendedName>
        <fullName evidence="3">Lipoprotein</fullName>
    </recommendedName>
</protein>
<evidence type="ECO:0000313" key="2">
    <source>
        <dbReference type="Proteomes" id="UP001597112"/>
    </source>
</evidence>
<gene>
    <name evidence="1" type="ORF">ACFQ21_25430</name>
</gene>
<evidence type="ECO:0008006" key="3">
    <source>
        <dbReference type="Google" id="ProtNLM"/>
    </source>
</evidence>
<accession>A0ABW3K9I3</accession>
<dbReference type="Proteomes" id="UP001597112">
    <property type="component" value="Unassembled WGS sequence"/>
</dbReference>
<reference evidence="2" key="1">
    <citation type="journal article" date="2019" name="Int. J. Syst. Evol. Microbiol.">
        <title>The Global Catalogue of Microorganisms (GCM) 10K type strain sequencing project: providing services to taxonomists for standard genome sequencing and annotation.</title>
        <authorList>
            <consortium name="The Broad Institute Genomics Platform"/>
            <consortium name="The Broad Institute Genome Sequencing Center for Infectious Disease"/>
            <person name="Wu L."/>
            <person name="Ma J."/>
        </authorList>
    </citation>
    <scope>NUCLEOTIDE SEQUENCE [LARGE SCALE GENOMIC DNA]</scope>
    <source>
        <strain evidence="2">CCUG 58938</strain>
    </source>
</reference>
<dbReference type="PROSITE" id="PS51257">
    <property type="entry name" value="PROKAR_LIPOPROTEIN"/>
    <property type="match status" value="1"/>
</dbReference>
<evidence type="ECO:0000313" key="1">
    <source>
        <dbReference type="EMBL" id="MFD1002692.1"/>
    </source>
</evidence>
<name>A0ABW3K9I3_9BACT</name>
<sequence>MITRFTRLITIGIIAMAACTDQEMNVKENESSKVNTDVANARTATPDYNPFNKTTGAPIEENKAQQWIDNYKTANPGCERNYLIKSGAIKTIIQNKKSVGISLFYGVDSYRKIHILPIGIDEKGKQIQSKYISTQRGDIPWKTAQQWISNYTGTTRSHFFGLNTFSRLWENGVTDISISFARDDNNNAQLLLSSKTAAGANGKVAAKKDYEDASAACPPACPK</sequence>
<keyword evidence="2" id="KW-1185">Reference proteome</keyword>
<organism evidence="1 2">
    <name type="scientific">Ohtaekwangia kribbensis</name>
    <dbReference type="NCBI Taxonomy" id="688913"/>
    <lineage>
        <taxon>Bacteria</taxon>
        <taxon>Pseudomonadati</taxon>
        <taxon>Bacteroidota</taxon>
        <taxon>Cytophagia</taxon>
        <taxon>Cytophagales</taxon>
        <taxon>Fulvivirgaceae</taxon>
        <taxon>Ohtaekwangia</taxon>
    </lineage>
</organism>
<proteinExistence type="predicted"/>